<reference evidence="3 4" key="1">
    <citation type="submission" date="2021-01" db="EMBL/GenBank/DDBJ databases">
        <title>Whole genome shotgun sequence of Actinoplanes couchii NBRC 106145.</title>
        <authorList>
            <person name="Komaki H."/>
            <person name="Tamura T."/>
        </authorList>
    </citation>
    <scope>NUCLEOTIDE SEQUENCE [LARGE SCALE GENOMIC DNA]</scope>
    <source>
        <strain evidence="3 4">NBRC 106145</strain>
    </source>
</reference>
<evidence type="ECO:0000313" key="4">
    <source>
        <dbReference type="Proteomes" id="UP000612282"/>
    </source>
</evidence>
<sequence>MVRFERALCALVLVGLVGGCTSDPAEPAPATSGPPPSAPAWTEPAAYTFTLVRGCDDTAPEGRYQATVKDGVVTTATRAGGAASPAPSSEADLGPVTGEEGEEIDVPALGQLLEMAETAKDDGAEVATEYDLTDGHPVKVTINVMEEVDGLECWTVTDYQP</sequence>
<keyword evidence="4" id="KW-1185">Reference proteome</keyword>
<feature type="chain" id="PRO_5047203931" description="PepSY domain-containing protein" evidence="2">
    <location>
        <begin position="26"/>
        <end position="161"/>
    </location>
</feature>
<dbReference type="EMBL" id="BOMG01000023">
    <property type="protein sequence ID" value="GID52694.1"/>
    <property type="molecule type" value="Genomic_DNA"/>
</dbReference>
<proteinExistence type="predicted"/>
<keyword evidence="2" id="KW-0732">Signal</keyword>
<dbReference type="Proteomes" id="UP000612282">
    <property type="component" value="Unassembled WGS sequence"/>
</dbReference>
<feature type="region of interest" description="Disordered" evidence="1">
    <location>
        <begin position="77"/>
        <end position="98"/>
    </location>
</feature>
<comment type="caution">
    <text evidence="3">The sequence shown here is derived from an EMBL/GenBank/DDBJ whole genome shotgun (WGS) entry which is preliminary data.</text>
</comment>
<accession>A0ABQ3X2J3</accession>
<dbReference type="PROSITE" id="PS51257">
    <property type="entry name" value="PROKAR_LIPOPROTEIN"/>
    <property type="match status" value="1"/>
</dbReference>
<feature type="signal peptide" evidence="2">
    <location>
        <begin position="1"/>
        <end position="25"/>
    </location>
</feature>
<gene>
    <name evidence="3" type="ORF">Aco03nite_010980</name>
</gene>
<evidence type="ECO:0008006" key="5">
    <source>
        <dbReference type="Google" id="ProtNLM"/>
    </source>
</evidence>
<feature type="compositionally biased region" description="Low complexity" evidence="1">
    <location>
        <begin position="77"/>
        <end position="89"/>
    </location>
</feature>
<evidence type="ECO:0000256" key="2">
    <source>
        <dbReference type="SAM" id="SignalP"/>
    </source>
</evidence>
<organism evidence="3 4">
    <name type="scientific">Actinoplanes couchii</name>
    <dbReference type="NCBI Taxonomy" id="403638"/>
    <lineage>
        <taxon>Bacteria</taxon>
        <taxon>Bacillati</taxon>
        <taxon>Actinomycetota</taxon>
        <taxon>Actinomycetes</taxon>
        <taxon>Micromonosporales</taxon>
        <taxon>Micromonosporaceae</taxon>
        <taxon>Actinoplanes</taxon>
    </lineage>
</organism>
<evidence type="ECO:0000313" key="3">
    <source>
        <dbReference type="EMBL" id="GID52694.1"/>
    </source>
</evidence>
<name>A0ABQ3X2J3_9ACTN</name>
<evidence type="ECO:0000256" key="1">
    <source>
        <dbReference type="SAM" id="MobiDB-lite"/>
    </source>
</evidence>
<protein>
    <recommendedName>
        <fullName evidence="5">PepSY domain-containing protein</fullName>
    </recommendedName>
</protein>